<sequence length="248" mass="28122">MPFLERKKYAAVLVFPVRNEALILERSIRLAHTVALKFLPSPWLIIIAVNDSTDETLPIAKRLADQLPNVVARVLSEPGKGRAVLQSWMSVQADYYFFSDIDLSVDLTKALPLMMQAFVQGADIATCSRALAHSTVTRPLYRRLISLGYRWLARVMTDTRLSDLPCGCKGVNKDVVLQLVPQVLNKDWFFDTELLLLAEAASYKISEVPVSWIEYKYSGRNSGIPLLKIIKQYISALIAMRRRLKLRK</sequence>
<dbReference type="PANTHER" id="PTHR10859:SF91">
    <property type="entry name" value="DOLICHYL-PHOSPHATE BETA-GLUCOSYLTRANSFERASE"/>
    <property type="match status" value="1"/>
</dbReference>
<evidence type="ECO:0000313" key="3">
    <source>
        <dbReference type="Proteomes" id="UP000176846"/>
    </source>
</evidence>
<proteinExistence type="predicted"/>
<protein>
    <recommendedName>
        <fullName evidence="1">Glycosyltransferase 2-like domain-containing protein</fullName>
    </recommendedName>
</protein>
<gene>
    <name evidence="2" type="ORF">A2936_05265</name>
</gene>
<reference evidence="2 3" key="1">
    <citation type="journal article" date="2016" name="Nat. Commun.">
        <title>Thousands of microbial genomes shed light on interconnected biogeochemical processes in an aquifer system.</title>
        <authorList>
            <person name="Anantharaman K."/>
            <person name="Brown C.T."/>
            <person name="Hug L.A."/>
            <person name="Sharon I."/>
            <person name="Castelle C.J."/>
            <person name="Probst A.J."/>
            <person name="Thomas B.C."/>
            <person name="Singh A."/>
            <person name="Wilkins M.J."/>
            <person name="Karaoz U."/>
            <person name="Brodie E.L."/>
            <person name="Williams K.H."/>
            <person name="Hubbard S.S."/>
            <person name="Banfield J.F."/>
        </authorList>
    </citation>
    <scope>NUCLEOTIDE SEQUENCE [LARGE SCALE GENOMIC DNA]</scope>
</reference>
<dbReference type="PANTHER" id="PTHR10859">
    <property type="entry name" value="GLYCOSYL TRANSFERASE"/>
    <property type="match status" value="1"/>
</dbReference>
<dbReference type="SUPFAM" id="SSF53448">
    <property type="entry name" value="Nucleotide-diphospho-sugar transferases"/>
    <property type="match status" value="1"/>
</dbReference>
<evidence type="ECO:0000259" key="1">
    <source>
        <dbReference type="Pfam" id="PF00535"/>
    </source>
</evidence>
<accession>A0A1F7UZ91</accession>
<name>A0A1F7UZ91_9BACT</name>
<comment type="caution">
    <text evidence="2">The sequence shown here is derived from an EMBL/GenBank/DDBJ whole genome shotgun (WGS) entry which is preliminary data.</text>
</comment>
<feature type="domain" description="Glycosyltransferase 2-like" evidence="1">
    <location>
        <begin position="14"/>
        <end position="176"/>
    </location>
</feature>
<dbReference type="EMBL" id="MGEK01000003">
    <property type="protein sequence ID" value="OGL83094.1"/>
    <property type="molecule type" value="Genomic_DNA"/>
</dbReference>
<dbReference type="Proteomes" id="UP000176846">
    <property type="component" value="Unassembled WGS sequence"/>
</dbReference>
<dbReference type="InterPro" id="IPR001173">
    <property type="entry name" value="Glyco_trans_2-like"/>
</dbReference>
<dbReference type="Gene3D" id="3.90.550.10">
    <property type="entry name" value="Spore Coat Polysaccharide Biosynthesis Protein SpsA, Chain A"/>
    <property type="match status" value="1"/>
</dbReference>
<evidence type="ECO:0000313" key="2">
    <source>
        <dbReference type="EMBL" id="OGL83094.1"/>
    </source>
</evidence>
<dbReference type="AlphaFoldDB" id="A0A1F7UZ91"/>
<dbReference type="InterPro" id="IPR029044">
    <property type="entry name" value="Nucleotide-diphossugar_trans"/>
</dbReference>
<organism evidence="2 3">
    <name type="scientific">Candidatus Uhrbacteria bacterium RIFCSPLOWO2_01_FULL_47_25</name>
    <dbReference type="NCBI Taxonomy" id="1802402"/>
    <lineage>
        <taxon>Bacteria</taxon>
        <taxon>Candidatus Uhriibacteriota</taxon>
    </lineage>
</organism>
<dbReference type="GO" id="GO:0006487">
    <property type="term" value="P:protein N-linked glycosylation"/>
    <property type="evidence" value="ECO:0007669"/>
    <property type="project" value="TreeGrafter"/>
</dbReference>
<dbReference type="Pfam" id="PF00535">
    <property type="entry name" value="Glycos_transf_2"/>
    <property type="match status" value="1"/>
</dbReference>